<keyword evidence="10" id="KW-1185">Reference proteome</keyword>
<organism evidence="9 10">
    <name type="scientific">Brevundimonas balnearis</name>
    <dbReference type="NCBI Taxonomy" id="1572858"/>
    <lineage>
        <taxon>Bacteria</taxon>
        <taxon>Pseudomonadati</taxon>
        <taxon>Pseudomonadota</taxon>
        <taxon>Alphaproteobacteria</taxon>
        <taxon>Caulobacterales</taxon>
        <taxon>Caulobacteraceae</taxon>
        <taxon>Brevundimonas</taxon>
    </lineage>
</organism>
<gene>
    <name evidence="9" type="primary">radC</name>
    <name evidence="9" type="ORF">ACFFGE_10300</name>
</gene>
<keyword evidence="4" id="KW-0862">Zinc</keyword>
<evidence type="ECO:0000256" key="7">
    <source>
        <dbReference type="SAM" id="MobiDB-lite"/>
    </source>
</evidence>
<dbReference type="InterPro" id="IPR010994">
    <property type="entry name" value="RuvA_2-like"/>
</dbReference>
<dbReference type="InterPro" id="IPR037518">
    <property type="entry name" value="MPN"/>
</dbReference>
<sequence>MDDEIAEDAPRRATPKPHHVGHRERLRERARGAGIHHLPDYELLELFLFRSQPQGDVKPIAKALLERFGSLAAVLAASVEDLTTVRAADSRGRTKGVGAETALDLAALHEVARRVAKEEANRRTVISSWTSLLAYVRLTLQHEPREQFRVLFLDNRNQLLLDEVQNRGTVDHAPVYPREVVRRALEVSAKNLIIVHNHPSGDPTPSRADIDMTKQVIEAARALSITVHDHLIVGRQGVASFKQLGLM</sequence>
<evidence type="ECO:0000259" key="8">
    <source>
        <dbReference type="PROSITE" id="PS50249"/>
    </source>
</evidence>
<dbReference type="NCBIfam" id="TIGR00608">
    <property type="entry name" value="radc"/>
    <property type="match status" value="1"/>
</dbReference>
<reference evidence="9 10" key="1">
    <citation type="submission" date="2024-09" db="EMBL/GenBank/DDBJ databases">
        <authorList>
            <person name="Sun Q."/>
            <person name="Mori K."/>
        </authorList>
    </citation>
    <scope>NUCLEOTIDE SEQUENCE [LARGE SCALE GENOMIC DNA]</scope>
    <source>
        <strain evidence="9 10">NCAIM B.02621</strain>
    </source>
</reference>
<dbReference type="InterPro" id="IPR001405">
    <property type="entry name" value="UPF0758"/>
</dbReference>
<keyword evidence="5" id="KW-0482">Metalloprotease</keyword>
<comment type="caution">
    <text evidence="9">The sequence shown here is derived from an EMBL/GenBank/DDBJ whole genome shotgun (WGS) entry which is preliminary data.</text>
</comment>
<name>A0ABV6R517_9CAUL</name>
<dbReference type="RefSeq" id="WP_376836281.1">
    <property type="nucleotide sequence ID" value="NZ_JBHLSW010000007.1"/>
</dbReference>
<evidence type="ECO:0000256" key="3">
    <source>
        <dbReference type="ARBA" id="ARBA00022801"/>
    </source>
</evidence>
<evidence type="ECO:0000256" key="2">
    <source>
        <dbReference type="ARBA" id="ARBA00022723"/>
    </source>
</evidence>
<evidence type="ECO:0000256" key="6">
    <source>
        <dbReference type="RuleBase" id="RU003797"/>
    </source>
</evidence>
<dbReference type="EMBL" id="JBHLSW010000007">
    <property type="protein sequence ID" value="MFC0634264.1"/>
    <property type="molecule type" value="Genomic_DNA"/>
</dbReference>
<dbReference type="CDD" id="cd08071">
    <property type="entry name" value="MPN_DUF2466"/>
    <property type="match status" value="1"/>
</dbReference>
<comment type="similarity">
    <text evidence="6">Belongs to the UPF0758 family.</text>
</comment>
<evidence type="ECO:0000313" key="10">
    <source>
        <dbReference type="Proteomes" id="UP001589906"/>
    </source>
</evidence>
<keyword evidence="3" id="KW-0378">Hydrolase</keyword>
<dbReference type="PANTHER" id="PTHR30471:SF3">
    <property type="entry name" value="UPF0758 PROTEIN YEES-RELATED"/>
    <property type="match status" value="1"/>
</dbReference>
<proteinExistence type="inferred from homology"/>
<dbReference type="SUPFAM" id="SSF102712">
    <property type="entry name" value="JAB1/MPN domain"/>
    <property type="match status" value="1"/>
</dbReference>
<dbReference type="PROSITE" id="PS01302">
    <property type="entry name" value="UPF0758"/>
    <property type="match status" value="1"/>
</dbReference>
<dbReference type="Proteomes" id="UP001589906">
    <property type="component" value="Unassembled WGS sequence"/>
</dbReference>
<dbReference type="Gene3D" id="3.40.140.10">
    <property type="entry name" value="Cytidine Deaminase, domain 2"/>
    <property type="match status" value="1"/>
</dbReference>
<feature type="region of interest" description="Disordered" evidence="7">
    <location>
        <begin position="1"/>
        <end position="23"/>
    </location>
</feature>
<feature type="compositionally biased region" description="Basic residues" evidence="7">
    <location>
        <begin position="13"/>
        <end position="22"/>
    </location>
</feature>
<dbReference type="InterPro" id="IPR020891">
    <property type="entry name" value="UPF0758_CS"/>
</dbReference>
<dbReference type="SUPFAM" id="SSF47781">
    <property type="entry name" value="RuvA domain 2-like"/>
    <property type="match status" value="1"/>
</dbReference>
<evidence type="ECO:0000313" key="9">
    <source>
        <dbReference type="EMBL" id="MFC0634264.1"/>
    </source>
</evidence>
<dbReference type="NCBIfam" id="NF000642">
    <property type="entry name" value="PRK00024.1"/>
    <property type="match status" value="1"/>
</dbReference>
<keyword evidence="1" id="KW-0645">Protease</keyword>
<dbReference type="PANTHER" id="PTHR30471">
    <property type="entry name" value="DNA REPAIR PROTEIN RADC"/>
    <property type="match status" value="1"/>
</dbReference>
<evidence type="ECO:0000256" key="5">
    <source>
        <dbReference type="ARBA" id="ARBA00023049"/>
    </source>
</evidence>
<dbReference type="PROSITE" id="PS50249">
    <property type="entry name" value="MPN"/>
    <property type="match status" value="1"/>
</dbReference>
<dbReference type="InterPro" id="IPR025657">
    <property type="entry name" value="RadC_JAB"/>
</dbReference>
<evidence type="ECO:0000256" key="4">
    <source>
        <dbReference type="ARBA" id="ARBA00022833"/>
    </source>
</evidence>
<accession>A0ABV6R517</accession>
<evidence type="ECO:0000256" key="1">
    <source>
        <dbReference type="ARBA" id="ARBA00022670"/>
    </source>
</evidence>
<protein>
    <submittedName>
        <fullName evidence="9">DNA repair protein RadC</fullName>
    </submittedName>
</protein>
<dbReference type="Pfam" id="PF04002">
    <property type="entry name" value="RadC"/>
    <property type="match status" value="1"/>
</dbReference>
<dbReference type="Gene3D" id="1.10.150.20">
    <property type="entry name" value="5' to 3' exonuclease, C-terminal subdomain"/>
    <property type="match status" value="1"/>
</dbReference>
<keyword evidence="2" id="KW-0479">Metal-binding</keyword>
<feature type="domain" description="MPN" evidence="8">
    <location>
        <begin position="125"/>
        <end position="247"/>
    </location>
</feature>